<gene>
    <name evidence="9" type="ORF">WI372_07300</name>
</gene>
<dbReference type="SUPFAM" id="SSF82866">
    <property type="entry name" value="Multidrug efflux transporter AcrB transmembrane domain"/>
    <property type="match status" value="2"/>
</dbReference>
<evidence type="ECO:0000256" key="4">
    <source>
        <dbReference type="ARBA" id="ARBA00022989"/>
    </source>
</evidence>
<feature type="region of interest" description="Disordered" evidence="6">
    <location>
        <begin position="259"/>
        <end position="284"/>
    </location>
</feature>
<evidence type="ECO:0000313" key="10">
    <source>
        <dbReference type="Proteomes" id="UP001484239"/>
    </source>
</evidence>
<evidence type="ECO:0000256" key="3">
    <source>
        <dbReference type="ARBA" id="ARBA00022692"/>
    </source>
</evidence>
<dbReference type="InterPro" id="IPR000731">
    <property type="entry name" value="SSD"/>
</dbReference>
<dbReference type="Gene3D" id="1.20.1640.10">
    <property type="entry name" value="Multidrug efflux transporter AcrB transmembrane domain"/>
    <property type="match status" value="2"/>
</dbReference>
<evidence type="ECO:0000259" key="8">
    <source>
        <dbReference type="PROSITE" id="PS50156"/>
    </source>
</evidence>
<evidence type="ECO:0000256" key="1">
    <source>
        <dbReference type="ARBA" id="ARBA00004651"/>
    </source>
</evidence>
<feature type="transmembrane region" description="Helical" evidence="7">
    <location>
        <begin position="687"/>
        <end position="710"/>
    </location>
</feature>
<organism evidence="9 10">
    <name type="scientific">Gaopeijia maritima</name>
    <dbReference type="NCBI Taxonomy" id="3119007"/>
    <lineage>
        <taxon>Bacteria</taxon>
        <taxon>Pseudomonadati</taxon>
        <taxon>Gemmatimonadota</taxon>
        <taxon>Longimicrobiia</taxon>
        <taxon>Gaopeijiales</taxon>
        <taxon>Gaopeijiaceae</taxon>
        <taxon>Gaopeijia</taxon>
    </lineage>
</organism>
<proteinExistence type="predicted"/>
<feature type="transmembrane region" description="Helical" evidence="7">
    <location>
        <begin position="324"/>
        <end position="347"/>
    </location>
</feature>
<protein>
    <submittedName>
        <fullName evidence="9">MMPL family transporter</fullName>
    </submittedName>
</protein>
<feature type="transmembrane region" description="Helical" evidence="7">
    <location>
        <begin position="564"/>
        <end position="583"/>
    </location>
</feature>
<keyword evidence="2" id="KW-1003">Cell membrane</keyword>
<name>A0ABU9E7S9_9BACT</name>
<evidence type="ECO:0000313" key="9">
    <source>
        <dbReference type="EMBL" id="MEK9500777.1"/>
    </source>
</evidence>
<feature type="transmembrane region" description="Helical" evidence="7">
    <location>
        <begin position="658"/>
        <end position="681"/>
    </location>
</feature>
<dbReference type="InterPro" id="IPR050545">
    <property type="entry name" value="Mycobact_MmpL"/>
</dbReference>
<comment type="caution">
    <text evidence="9">The sequence shown here is derived from an EMBL/GenBank/DDBJ whole genome shotgun (WGS) entry which is preliminary data.</text>
</comment>
<feature type="compositionally biased region" description="Basic and acidic residues" evidence="6">
    <location>
        <begin position="259"/>
        <end position="268"/>
    </location>
</feature>
<reference evidence="9 10" key="1">
    <citation type="submission" date="2024-02" db="EMBL/GenBank/DDBJ databases">
        <title>A novel Gemmatimonadota bacterium.</title>
        <authorList>
            <person name="Du Z.-J."/>
            <person name="Ye Y.-Q."/>
        </authorList>
    </citation>
    <scope>NUCLEOTIDE SEQUENCE [LARGE SCALE GENOMIC DNA]</scope>
    <source>
        <strain evidence="9 10">DH-20</strain>
    </source>
</reference>
<feature type="domain" description="SSD" evidence="8">
    <location>
        <begin position="598"/>
        <end position="712"/>
    </location>
</feature>
<feature type="transmembrane region" description="Helical" evidence="7">
    <location>
        <begin position="12"/>
        <end position="30"/>
    </location>
</feature>
<dbReference type="RefSeq" id="WP_405286622.1">
    <property type="nucleotide sequence ID" value="NZ_JBBHLI010000003.1"/>
</dbReference>
<dbReference type="PANTHER" id="PTHR33406">
    <property type="entry name" value="MEMBRANE PROTEIN MJ1562-RELATED"/>
    <property type="match status" value="1"/>
</dbReference>
<accession>A0ABU9E7S9</accession>
<dbReference type="PANTHER" id="PTHR33406:SF12">
    <property type="entry name" value="BLR2997 PROTEIN"/>
    <property type="match status" value="1"/>
</dbReference>
<dbReference type="InterPro" id="IPR004869">
    <property type="entry name" value="MMPL_dom"/>
</dbReference>
<dbReference type="EMBL" id="JBBHLI010000003">
    <property type="protein sequence ID" value="MEK9500777.1"/>
    <property type="molecule type" value="Genomic_DNA"/>
</dbReference>
<evidence type="ECO:0000256" key="5">
    <source>
        <dbReference type="ARBA" id="ARBA00023136"/>
    </source>
</evidence>
<sequence length="726" mass="74997">MFPTALPAATARWIAAAFTLALVVAVALHVDLDPRVEGEFFFADDDPQLAADRAVRELFAPGGQVILRVDAGEARDLRGRLRPLIDSLSVLPGVESVLSVVANDPSGPLYRRVLTIPDSGVTNVVLQVEPNAGGELVAGVERVVAAQSGLRIDLSGAPVVVEWIRRSLRRDLVVFTTAAGLVFALLVGLLTRDPVVVAGAVSTCLVAVSTTLLALQSGGVRIGLLTANLATIVFVLTLSHMVFMTVNVRAAALEGRDVPAPRGARDGDGLPSGGPARDGLAPSGDEAVARGVRRTFEGSFWAMSTTLLGFLSLLVASARPLRELGIAGAVGTLVAIVAAYLVFPHFLRGRAWRARAAAVEVRRAPRSAPVVLAAAAVALIGSLGVLRLDTDPPLLDYFAGGSPLGAGLTQVDADGGSSALHIVVAAPGGARLDTDEAYRALADAQTALEAHSRTGVVLGPSVFIDQARTLPLAGFLPLPQLLDIASSPRLDEVALGFVTADRLRGLFTLRMQEGEGTEAGPPPPREVVVRELRERVEGAGLEVVQVAGLYDLQRRLGDLIGESLAVGVGGLLLLFLIVAAVVARAGGLAARMWLCLAVVPLVVLGVFGWTGTPVDIITSPAASIALAMGVDAMIHLVVRVRRSAGSIEARWREALGSVGPAVLGATLLLSAGFGIFVLSDFPPTRRFGLAVVLGTVAAAALALIVLPATVRAPASATPRAASPPGS</sequence>
<evidence type="ECO:0000256" key="7">
    <source>
        <dbReference type="SAM" id="Phobius"/>
    </source>
</evidence>
<feature type="transmembrane region" description="Helical" evidence="7">
    <location>
        <begin position="368"/>
        <end position="388"/>
    </location>
</feature>
<feature type="transmembrane region" description="Helical" evidence="7">
    <location>
        <begin position="172"/>
        <end position="190"/>
    </location>
</feature>
<feature type="transmembrane region" description="Helical" evidence="7">
    <location>
        <begin position="590"/>
        <end position="610"/>
    </location>
</feature>
<dbReference type="PROSITE" id="PS50156">
    <property type="entry name" value="SSD"/>
    <property type="match status" value="1"/>
</dbReference>
<dbReference type="Proteomes" id="UP001484239">
    <property type="component" value="Unassembled WGS sequence"/>
</dbReference>
<keyword evidence="4 7" id="KW-1133">Transmembrane helix</keyword>
<comment type="subcellular location">
    <subcellularLocation>
        <location evidence="1">Cell membrane</location>
        <topology evidence="1">Multi-pass membrane protein</topology>
    </subcellularLocation>
</comment>
<feature type="transmembrane region" description="Helical" evidence="7">
    <location>
        <begin position="300"/>
        <end position="318"/>
    </location>
</feature>
<dbReference type="Pfam" id="PF03176">
    <property type="entry name" value="MMPL"/>
    <property type="match status" value="1"/>
</dbReference>
<evidence type="ECO:0000256" key="6">
    <source>
        <dbReference type="SAM" id="MobiDB-lite"/>
    </source>
</evidence>
<keyword evidence="10" id="KW-1185">Reference proteome</keyword>
<keyword evidence="3 7" id="KW-0812">Transmembrane</keyword>
<evidence type="ECO:0000256" key="2">
    <source>
        <dbReference type="ARBA" id="ARBA00022475"/>
    </source>
</evidence>
<feature type="transmembrane region" description="Helical" evidence="7">
    <location>
        <begin position="196"/>
        <end position="215"/>
    </location>
</feature>
<feature type="transmembrane region" description="Helical" evidence="7">
    <location>
        <begin position="616"/>
        <end position="638"/>
    </location>
</feature>
<keyword evidence="5 7" id="KW-0472">Membrane</keyword>